<reference evidence="1 2" key="1">
    <citation type="journal article" date="2024" name="Insects">
        <title>An Improved Chromosome-Level Genome Assembly of the Firefly Pyrocoelia pectoralis.</title>
        <authorList>
            <person name="Fu X."/>
            <person name="Meyer-Rochow V.B."/>
            <person name="Ballantyne L."/>
            <person name="Zhu X."/>
        </authorList>
    </citation>
    <scope>NUCLEOTIDE SEQUENCE [LARGE SCALE GENOMIC DNA]</scope>
    <source>
        <strain evidence="1">XCY_ONT2</strain>
    </source>
</reference>
<comment type="caution">
    <text evidence="1">The sequence shown here is derived from an EMBL/GenBank/DDBJ whole genome shotgun (WGS) entry which is preliminary data.</text>
</comment>
<evidence type="ECO:0000313" key="1">
    <source>
        <dbReference type="EMBL" id="KAK5649517.1"/>
    </source>
</evidence>
<dbReference type="Gene3D" id="3.60.10.10">
    <property type="entry name" value="Endonuclease/exonuclease/phosphatase"/>
    <property type="match status" value="1"/>
</dbReference>
<protein>
    <recommendedName>
        <fullName evidence="3">Endonuclease/exonuclease/phosphatase domain-containing protein</fullName>
    </recommendedName>
</protein>
<evidence type="ECO:0000313" key="2">
    <source>
        <dbReference type="Proteomes" id="UP001329430"/>
    </source>
</evidence>
<accession>A0AAN7ZQU4</accession>
<dbReference type="Proteomes" id="UP001329430">
    <property type="component" value="Chromosome 1"/>
</dbReference>
<dbReference type="InterPro" id="IPR036691">
    <property type="entry name" value="Endo/exonu/phosph_ase_sf"/>
</dbReference>
<name>A0AAN7ZQU4_9COLE</name>
<evidence type="ECO:0008006" key="3">
    <source>
        <dbReference type="Google" id="ProtNLM"/>
    </source>
</evidence>
<organism evidence="1 2">
    <name type="scientific">Pyrocoelia pectoralis</name>
    <dbReference type="NCBI Taxonomy" id="417401"/>
    <lineage>
        <taxon>Eukaryota</taxon>
        <taxon>Metazoa</taxon>
        <taxon>Ecdysozoa</taxon>
        <taxon>Arthropoda</taxon>
        <taxon>Hexapoda</taxon>
        <taxon>Insecta</taxon>
        <taxon>Pterygota</taxon>
        <taxon>Neoptera</taxon>
        <taxon>Endopterygota</taxon>
        <taxon>Coleoptera</taxon>
        <taxon>Polyphaga</taxon>
        <taxon>Elateriformia</taxon>
        <taxon>Elateroidea</taxon>
        <taxon>Lampyridae</taxon>
        <taxon>Lampyrinae</taxon>
        <taxon>Pyrocoelia</taxon>
    </lineage>
</organism>
<dbReference type="AlphaFoldDB" id="A0AAN7ZQU4"/>
<keyword evidence="2" id="KW-1185">Reference proteome</keyword>
<dbReference type="EMBL" id="JAVRBK010000001">
    <property type="protein sequence ID" value="KAK5649517.1"/>
    <property type="molecule type" value="Genomic_DNA"/>
</dbReference>
<proteinExistence type="predicted"/>
<dbReference type="SUPFAM" id="SSF56219">
    <property type="entry name" value="DNase I-like"/>
    <property type="match status" value="1"/>
</dbReference>
<gene>
    <name evidence="1" type="ORF">RI129_000546</name>
</gene>
<sequence length="144" mass="17274">MCNSYGFRDPHTNSEKKLTLYFRLQRKNKKRASKMRRWNPSAKIDNEYVHICSVYAPDITNVREERRRFYEKLQNETYKILLLMGDFNSRNGNDIVQGVKQRFHEDINNDNGDLLVCVQNSLRINNTFFDNDFKYKYTFKNAQG</sequence>